<evidence type="ECO:0000313" key="2">
    <source>
        <dbReference type="EMBL" id="SFL01694.1"/>
    </source>
</evidence>
<dbReference type="InParanoid" id="A0A1I4E788"/>
<protein>
    <recommendedName>
        <fullName evidence="4">DUF4878 domain-containing protein</fullName>
    </recommendedName>
</protein>
<keyword evidence="1" id="KW-1133">Transmembrane helix</keyword>
<sequence>MSTGPYLYDEGPTSLHTGTPRRRNGLLLALLGGTVAVGVGMVVTLPLVKGSPDEQAREVTGVFLEAMAQGDRETAHQLLCQEERARLAADAIAAEYTRPGTAEIAGIEAGERGDSPARLVEVRWTDGGTTATATFTVVNQDGPRVCGVSPAG</sequence>
<reference evidence="2 3" key="1">
    <citation type="submission" date="2016-10" db="EMBL/GenBank/DDBJ databases">
        <authorList>
            <person name="de Groot N.N."/>
        </authorList>
    </citation>
    <scope>NUCLEOTIDE SEQUENCE [LARGE SCALE GENOMIC DNA]</scope>
    <source>
        <strain evidence="2 3">DSM 45317</strain>
    </source>
</reference>
<dbReference type="EMBL" id="FOSW01000005">
    <property type="protein sequence ID" value="SFL01694.1"/>
    <property type="molecule type" value="Genomic_DNA"/>
</dbReference>
<keyword evidence="1" id="KW-0472">Membrane</keyword>
<gene>
    <name evidence="2" type="ORF">SAMN04488085_105283</name>
</gene>
<dbReference type="AlphaFoldDB" id="A0A1I4E788"/>
<keyword evidence="3" id="KW-1185">Reference proteome</keyword>
<evidence type="ECO:0000256" key="1">
    <source>
        <dbReference type="SAM" id="Phobius"/>
    </source>
</evidence>
<dbReference type="OrthoDB" id="5186356at2"/>
<keyword evidence="1" id="KW-0812">Transmembrane</keyword>
<feature type="transmembrane region" description="Helical" evidence="1">
    <location>
        <begin position="26"/>
        <end position="48"/>
    </location>
</feature>
<dbReference type="RefSeq" id="WP_091324118.1">
    <property type="nucleotide sequence ID" value="NZ_FOSW01000005.1"/>
</dbReference>
<dbReference type="STRING" id="504800.SAMN04488085_105283"/>
<accession>A0A1I4E788</accession>
<proteinExistence type="predicted"/>
<organism evidence="2 3">
    <name type="scientific">Geodermatophilus ruber</name>
    <dbReference type="NCBI Taxonomy" id="504800"/>
    <lineage>
        <taxon>Bacteria</taxon>
        <taxon>Bacillati</taxon>
        <taxon>Actinomycetota</taxon>
        <taxon>Actinomycetes</taxon>
        <taxon>Geodermatophilales</taxon>
        <taxon>Geodermatophilaceae</taxon>
        <taxon>Geodermatophilus</taxon>
    </lineage>
</organism>
<name>A0A1I4E788_9ACTN</name>
<evidence type="ECO:0008006" key="4">
    <source>
        <dbReference type="Google" id="ProtNLM"/>
    </source>
</evidence>
<evidence type="ECO:0000313" key="3">
    <source>
        <dbReference type="Proteomes" id="UP000199152"/>
    </source>
</evidence>
<dbReference type="Proteomes" id="UP000199152">
    <property type="component" value="Unassembled WGS sequence"/>
</dbReference>